<evidence type="ECO:0000256" key="2">
    <source>
        <dbReference type="ARBA" id="ARBA00022729"/>
    </source>
</evidence>
<evidence type="ECO:0000313" key="9">
    <source>
        <dbReference type="Proteomes" id="UP000515159"/>
    </source>
</evidence>
<sequence length="228" mass="25584">MRTMSWWIKTVTLLYLLAQTRCSTIIQNSTAGCRIIHPPREGGIRYRGLTPEQVRDVEFLPLDYEIEYVCRGDREIVGPKVRKCLANGTWTEPHLPSRCLRTCSRMYLKLENGHAQAHEMGRSPVEGTWIDFRCDPGFRLVGSSRSFCTKVGKWDFSKPTCEGEGALRGGEGLIEGLSKSAQHCSYFPVTGVAVEANASLDPDLFFFIIYRTQTVEQCFSTCGMLAAA</sequence>
<proteinExistence type="predicted"/>
<feature type="signal peptide" evidence="7">
    <location>
        <begin position="1"/>
        <end position="22"/>
    </location>
</feature>
<evidence type="ECO:0000256" key="7">
    <source>
        <dbReference type="SAM" id="SignalP"/>
    </source>
</evidence>
<feature type="domain" description="Sushi" evidence="8">
    <location>
        <begin position="101"/>
        <end position="163"/>
    </location>
</feature>
<evidence type="ECO:0000256" key="4">
    <source>
        <dbReference type="ARBA" id="ARBA00023157"/>
    </source>
</evidence>
<dbReference type="InParanoid" id="A0A6P8NRP6"/>
<keyword evidence="3" id="KW-0677">Repeat</keyword>
<keyword evidence="2 7" id="KW-0732">Signal</keyword>
<feature type="chain" id="PRO_5028191635" evidence="7">
    <location>
        <begin position="23"/>
        <end position="228"/>
    </location>
</feature>
<organism evidence="9 10">
    <name type="scientific">Geotrypetes seraphini</name>
    <name type="common">Gaboon caecilian</name>
    <name type="synonym">Caecilia seraphini</name>
    <dbReference type="NCBI Taxonomy" id="260995"/>
    <lineage>
        <taxon>Eukaryota</taxon>
        <taxon>Metazoa</taxon>
        <taxon>Chordata</taxon>
        <taxon>Craniata</taxon>
        <taxon>Vertebrata</taxon>
        <taxon>Euteleostomi</taxon>
        <taxon>Amphibia</taxon>
        <taxon>Gymnophiona</taxon>
        <taxon>Geotrypetes</taxon>
    </lineage>
</organism>
<dbReference type="OrthoDB" id="17569at2759"/>
<dbReference type="AlphaFoldDB" id="A0A6P8NRP6"/>
<dbReference type="InterPro" id="IPR035976">
    <property type="entry name" value="Sushi/SCR/CCP_sf"/>
</dbReference>
<dbReference type="Gene3D" id="2.10.70.10">
    <property type="entry name" value="Complement Module, domain 1"/>
    <property type="match status" value="2"/>
</dbReference>
<keyword evidence="5" id="KW-0325">Glycoprotein</keyword>
<gene>
    <name evidence="10" type="primary">LOC117346299</name>
</gene>
<dbReference type="CDD" id="cd00033">
    <property type="entry name" value="CCP"/>
    <property type="match status" value="2"/>
</dbReference>
<dbReference type="RefSeq" id="XP_033771590.1">
    <property type="nucleotide sequence ID" value="XM_033915699.1"/>
</dbReference>
<dbReference type="PANTHER" id="PTHR46393">
    <property type="entry name" value="SUSHI DOMAIN-CONTAINING PROTEIN"/>
    <property type="match status" value="1"/>
</dbReference>
<dbReference type="Proteomes" id="UP000515159">
    <property type="component" value="Chromosome 12"/>
</dbReference>
<dbReference type="SMART" id="SM00032">
    <property type="entry name" value="CCP"/>
    <property type="match status" value="2"/>
</dbReference>
<keyword evidence="1 6" id="KW-0768">Sushi</keyword>
<keyword evidence="9" id="KW-1185">Reference proteome</keyword>
<dbReference type="InterPro" id="IPR000436">
    <property type="entry name" value="Sushi_SCR_CCP_dom"/>
</dbReference>
<accession>A0A6P8NRP6</accession>
<dbReference type="Pfam" id="PF00084">
    <property type="entry name" value="Sushi"/>
    <property type="match status" value="1"/>
</dbReference>
<evidence type="ECO:0000256" key="3">
    <source>
        <dbReference type="ARBA" id="ARBA00022737"/>
    </source>
</evidence>
<dbReference type="FunFam" id="2.10.70.10:FF:000031">
    <property type="entry name" value="gamma-aminobutyric acid type B receptor subunit 1"/>
    <property type="match status" value="1"/>
</dbReference>
<dbReference type="PANTHER" id="PTHR46393:SF7">
    <property type="entry name" value="COMPLEMENT C2"/>
    <property type="match status" value="1"/>
</dbReference>
<dbReference type="GeneID" id="117346299"/>
<evidence type="ECO:0000313" key="10">
    <source>
        <dbReference type="RefSeq" id="XP_033771590.1"/>
    </source>
</evidence>
<comment type="caution">
    <text evidence="6">Lacks conserved residue(s) required for the propagation of feature annotation.</text>
</comment>
<dbReference type="PROSITE" id="PS51257">
    <property type="entry name" value="PROKAR_LIPOPROTEIN"/>
    <property type="match status" value="1"/>
</dbReference>
<reference evidence="10" key="1">
    <citation type="submission" date="2025-08" db="UniProtKB">
        <authorList>
            <consortium name="RefSeq"/>
        </authorList>
    </citation>
    <scope>IDENTIFICATION</scope>
</reference>
<keyword evidence="4 6" id="KW-1015">Disulfide bond</keyword>
<feature type="disulfide bond" evidence="6">
    <location>
        <begin position="134"/>
        <end position="161"/>
    </location>
</feature>
<evidence type="ECO:0000256" key="1">
    <source>
        <dbReference type="ARBA" id="ARBA00022659"/>
    </source>
</evidence>
<evidence type="ECO:0000259" key="8">
    <source>
        <dbReference type="PROSITE" id="PS50923"/>
    </source>
</evidence>
<dbReference type="SUPFAM" id="SSF57535">
    <property type="entry name" value="Complement control module/SCR domain"/>
    <property type="match status" value="2"/>
</dbReference>
<name>A0A6P8NRP6_GEOSA</name>
<dbReference type="PROSITE" id="PS50923">
    <property type="entry name" value="SUSHI"/>
    <property type="match status" value="1"/>
</dbReference>
<evidence type="ECO:0000256" key="6">
    <source>
        <dbReference type="PROSITE-ProRule" id="PRU00302"/>
    </source>
</evidence>
<dbReference type="KEGG" id="gsh:117346299"/>
<protein>
    <submittedName>
        <fullName evidence="10">Gamma-aminobutyric acid type B receptor subunit 1-like</fullName>
    </submittedName>
</protein>
<evidence type="ECO:0000256" key="5">
    <source>
        <dbReference type="ARBA" id="ARBA00023180"/>
    </source>
</evidence>